<proteinExistence type="predicted"/>
<dbReference type="EMBL" id="SPUK01000010">
    <property type="protein sequence ID" value="TQV94080.1"/>
    <property type="molecule type" value="Genomic_DNA"/>
</dbReference>
<sequence length="74" mass="8229">MGLGSAFWRSAWWTSRARGGLACGKLTGPFKHRTIIIHSRLEHSMNASQTVPIAGPRLPVFLVKIEHSQAGQYR</sequence>
<reference evidence="1 2" key="1">
    <citation type="journal article" date="2019" name="Appl. Microbiol. Biotechnol.">
        <title>Genome sequence of Isaria javanica and comparative genome analysis insights into family S53 peptidase evolution in fungal entomopathogens.</title>
        <authorList>
            <person name="Lin R."/>
            <person name="Zhang X."/>
            <person name="Xin B."/>
            <person name="Zou M."/>
            <person name="Gao Y."/>
            <person name="Qin F."/>
            <person name="Hu Q."/>
            <person name="Xie B."/>
            <person name="Cheng X."/>
        </authorList>
    </citation>
    <scope>NUCLEOTIDE SEQUENCE [LARGE SCALE GENOMIC DNA]</scope>
    <source>
        <strain evidence="1 2">IJ1G</strain>
    </source>
</reference>
<dbReference type="AlphaFoldDB" id="A0A545UX92"/>
<accession>A0A545UX92</accession>
<name>A0A545UX92_9HYPO</name>
<organism evidence="1 2">
    <name type="scientific">Cordyceps javanica</name>
    <dbReference type="NCBI Taxonomy" id="43265"/>
    <lineage>
        <taxon>Eukaryota</taxon>
        <taxon>Fungi</taxon>
        <taxon>Dikarya</taxon>
        <taxon>Ascomycota</taxon>
        <taxon>Pezizomycotina</taxon>
        <taxon>Sordariomycetes</taxon>
        <taxon>Hypocreomycetidae</taxon>
        <taxon>Hypocreales</taxon>
        <taxon>Cordycipitaceae</taxon>
        <taxon>Cordyceps</taxon>
    </lineage>
</organism>
<protein>
    <submittedName>
        <fullName evidence="1">Uncharacterized protein</fullName>
    </submittedName>
</protein>
<evidence type="ECO:0000313" key="1">
    <source>
        <dbReference type="EMBL" id="TQV94080.1"/>
    </source>
</evidence>
<evidence type="ECO:0000313" key="2">
    <source>
        <dbReference type="Proteomes" id="UP000315783"/>
    </source>
</evidence>
<keyword evidence="2" id="KW-1185">Reference proteome</keyword>
<dbReference type="Proteomes" id="UP000315783">
    <property type="component" value="Unassembled WGS sequence"/>
</dbReference>
<gene>
    <name evidence="1" type="ORF">IF1G_06959</name>
</gene>
<comment type="caution">
    <text evidence="1">The sequence shown here is derived from an EMBL/GenBank/DDBJ whole genome shotgun (WGS) entry which is preliminary data.</text>
</comment>